<evidence type="ECO:0000259" key="1">
    <source>
        <dbReference type="Pfam" id="PF02486"/>
    </source>
</evidence>
<dbReference type="InterPro" id="IPR003491">
    <property type="entry name" value="REP-like_C"/>
</dbReference>
<evidence type="ECO:0000313" key="3">
    <source>
        <dbReference type="Proteomes" id="UP000248729"/>
    </source>
</evidence>
<organism evidence="2 3">
    <name type="scientific">Vibrio diazotrophicus</name>
    <dbReference type="NCBI Taxonomy" id="685"/>
    <lineage>
        <taxon>Bacteria</taxon>
        <taxon>Pseudomonadati</taxon>
        <taxon>Pseudomonadota</taxon>
        <taxon>Gammaproteobacteria</taxon>
        <taxon>Vibrionales</taxon>
        <taxon>Vibrionaceae</taxon>
        <taxon>Vibrio</taxon>
    </lineage>
</organism>
<dbReference type="AlphaFoldDB" id="A0A329DVM0"/>
<evidence type="ECO:0000313" key="2">
    <source>
        <dbReference type="EMBL" id="RAS52742.1"/>
    </source>
</evidence>
<protein>
    <submittedName>
        <fullName evidence="2">Phage replication initiation protein</fullName>
    </submittedName>
</protein>
<dbReference type="EMBL" id="QLTR01000063">
    <property type="protein sequence ID" value="RAS52742.1"/>
    <property type="molecule type" value="Genomic_DNA"/>
</dbReference>
<name>A0A329DVM0_VIBDI</name>
<reference evidence="2 3" key="1">
    <citation type="submission" date="2018-06" db="EMBL/GenBank/DDBJ databases">
        <title>Freshwater and sediment microbial communities from various areas in North America, analyzing microbe dynamics in response to fracking.</title>
        <authorList>
            <person name="Lamendella R."/>
        </authorList>
    </citation>
    <scope>NUCLEOTIDE SEQUENCE [LARGE SCALE GENOMIC DNA]</scope>
    <source>
        <strain evidence="2 3">99A</strain>
    </source>
</reference>
<dbReference type="Proteomes" id="UP000248729">
    <property type="component" value="Unassembled WGS sequence"/>
</dbReference>
<gene>
    <name evidence="2" type="ORF">DET48_1633</name>
</gene>
<proteinExistence type="predicted"/>
<dbReference type="RefSeq" id="WP_181461042.1">
    <property type="nucleotide sequence ID" value="NZ_JBJKCE010000001.1"/>
</dbReference>
<comment type="caution">
    <text evidence="2">The sequence shown here is derived from an EMBL/GenBank/DDBJ whole genome shotgun (WGS) entry which is preliminary data.</text>
</comment>
<dbReference type="Pfam" id="PF02486">
    <property type="entry name" value="Rep_trans"/>
    <property type="match status" value="1"/>
</dbReference>
<accession>A0A329DVM0</accession>
<sequence length="427" mass="49150">MKRACMDCGTNYESVLTCCCPECGSGVINQLCMDDVDVFKRKSYAHKAPKDYLFRTKNNPVVSEFVSHTVEEYTFIEDYEQSPVTIDYLCFTVKLADFRHCKKESPYSGIHFPVEPVFSTHKAQSFSDIEAYNHYFREVYSDYLLECVRRFIQYVLGFNYGAPRGYGFQFYQDSFVLTSANGDDYCGQVGIGGNRDTVHFQIPAHGCKHLFAQRSCHFLHHWLGNILCCKQLTRIDLAFDCYDDLHTCEAAERAATLGAFKRSRGFAPIIKIVDEYQIVDGRKVFTREERNIGSRQSLVYWRIYNKKLEQNIQADNFSWYRSEVELKKWDIDILLNPVGGFVGLNAYAASLISEDITPVKTQSKRIKRASCDVLASAFWAKRQYGRLINSLLDLYQGDSQKVVSTLVKDDVYLPYPSMHQKLINALE</sequence>
<feature type="domain" description="Replication initiation protein-like C-terminal" evidence="1">
    <location>
        <begin position="231"/>
        <end position="407"/>
    </location>
</feature>